<reference evidence="1" key="1">
    <citation type="journal article" date="2023" name="bioRxiv">
        <title>Improved chromosome-level genome assembly for marigold (Tagetes erecta).</title>
        <authorList>
            <person name="Jiang F."/>
            <person name="Yuan L."/>
            <person name="Wang S."/>
            <person name="Wang H."/>
            <person name="Xu D."/>
            <person name="Wang A."/>
            <person name="Fan W."/>
        </authorList>
    </citation>
    <scope>NUCLEOTIDE SEQUENCE</scope>
    <source>
        <strain evidence="1">WSJ</strain>
        <tissue evidence="1">Leaf</tissue>
    </source>
</reference>
<gene>
    <name evidence="1" type="ORF">QVD17_38075</name>
</gene>
<organism evidence="1 2">
    <name type="scientific">Tagetes erecta</name>
    <name type="common">African marigold</name>
    <dbReference type="NCBI Taxonomy" id="13708"/>
    <lineage>
        <taxon>Eukaryota</taxon>
        <taxon>Viridiplantae</taxon>
        <taxon>Streptophyta</taxon>
        <taxon>Embryophyta</taxon>
        <taxon>Tracheophyta</taxon>
        <taxon>Spermatophyta</taxon>
        <taxon>Magnoliopsida</taxon>
        <taxon>eudicotyledons</taxon>
        <taxon>Gunneridae</taxon>
        <taxon>Pentapetalae</taxon>
        <taxon>asterids</taxon>
        <taxon>campanulids</taxon>
        <taxon>Asterales</taxon>
        <taxon>Asteraceae</taxon>
        <taxon>Asteroideae</taxon>
        <taxon>Heliantheae alliance</taxon>
        <taxon>Tageteae</taxon>
        <taxon>Tagetes</taxon>
    </lineage>
</organism>
<dbReference type="InterPro" id="IPR038765">
    <property type="entry name" value="Papain-like_cys_pep_sf"/>
</dbReference>
<proteinExistence type="predicted"/>
<evidence type="ECO:0008006" key="3">
    <source>
        <dbReference type="Google" id="ProtNLM"/>
    </source>
</evidence>
<sequence length="126" mass="14615">MDYIALPVPTKYKWSLQKFGSAETEDAVARLDLYFPQWLLANGSEAYSSYRPPPFVRVVPTFVPQQSGFLGDCGVWVCIFLDRRIKEEPIFQEQEDTAISAMNFRIKLARLILETKFKEEESNNDR</sequence>
<protein>
    <recommendedName>
        <fullName evidence="3">Ubiquitin-like protease family profile domain-containing protein</fullName>
    </recommendedName>
</protein>
<comment type="caution">
    <text evidence="1">The sequence shown here is derived from an EMBL/GenBank/DDBJ whole genome shotgun (WGS) entry which is preliminary data.</text>
</comment>
<keyword evidence="2" id="KW-1185">Reference proteome</keyword>
<evidence type="ECO:0000313" key="1">
    <source>
        <dbReference type="EMBL" id="KAK1411525.1"/>
    </source>
</evidence>
<evidence type="ECO:0000313" key="2">
    <source>
        <dbReference type="Proteomes" id="UP001229421"/>
    </source>
</evidence>
<dbReference type="EMBL" id="JAUHHV010000010">
    <property type="protein sequence ID" value="KAK1411525.1"/>
    <property type="molecule type" value="Genomic_DNA"/>
</dbReference>
<dbReference type="Proteomes" id="UP001229421">
    <property type="component" value="Unassembled WGS sequence"/>
</dbReference>
<name>A0AAD8ND89_TARER</name>
<dbReference type="AlphaFoldDB" id="A0AAD8ND89"/>
<dbReference type="SUPFAM" id="SSF54001">
    <property type="entry name" value="Cysteine proteinases"/>
    <property type="match status" value="1"/>
</dbReference>
<accession>A0AAD8ND89</accession>